<dbReference type="InterPro" id="IPR006910">
    <property type="entry name" value="Rad21_Rec8_N"/>
</dbReference>
<feature type="compositionally biased region" description="Basic and acidic residues" evidence="3">
    <location>
        <begin position="405"/>
        <end position="427"/>
    </location>
</feature>
<name>A0A2U9CYQ4_SCOMX</name>
<dbReference type="PANTHER" id="PTHR12585:SF27">
    <property type="entry name" value="MEIOTIC RECOMBINATION PROTEIN REC8 HOMOLOG"/>
    <property type="match status" value="1"/>
</dbReference>
<feature type="region of interest" description="Disordered" evidence="3">
    <location>
        <begin position="592"/>
        <end position="619"/>
    </location>
</feature>
<evidence type="ECO:0000313" key="5">
    <source>
        <dbReference type="EMBL" id="AWP20836.1"/>
    </source>
</evidence>
<dbReference type="Proteomes" id="UP000246464">
    <property type="component" value="Chromosome 21"/>
</dbReference>
<dbReference type="Pfam" id="PF04825">
    <property type="entry name" value="Rad21_Rec8_N"/>
    <property type="match status" value="1"/>
</dbReference>
<evidence type="ECO:0000256" key="3">
    <source>
        <dbReference type="SAM" id="MobiDB-lite"/>
    </source>
</evidence>
<feature type="domain" description="Rad21/Rec8-like protein N-terminal" evidence="4">
    <location>
        <begin position="1"/>
        <end position="112"/>
    </location>
</feature>
<reference evidence="5 6" key="1">
    <citation type="submission" date="2017-12" db="EMBL/GenBank/DDBJ databases">
        <title>Integrating genomic resources of turbot (Scophthalmus maximus) in depth evaluation of genetic and physical mapping variation across individuals.</title>
        <authorList>
            <person name="Martinez P."/>
        </authorList>
    </citation>
    <scope>NUCLEOTIDE SEQUENCE [LARGE SCALE GENOMIC DNA]</scope>
</reference>
<dbReference type="GO" id="GO:0006302">
    <property type="term" value="P:double-strand break repair"/>
    <property type="evidence" value="ECO:0007669"/>
    <property type="project" value="TreeGrafter"/>
</dbReference>
<keyword evidence="6" id="KW-1185">Reference proteome</keyword>
<evidence type="ECO:0000259" key="4">
    <source>
        <dbReference type="Pfam" id="PF04825"/>
    </source>
</evidence>
<protein>
    <submittedName>
        <fullName evidence="5">Meiotic recombination protein REC8-like</fullName>
    </submittedName>
</protein>
<evidence type="ECO:0000256" key="2">
    <source>
        <dbReference type="ARBA" id="ARBA00023242"/>
    </source>
</evidence>
<evidence type="ECO:0000313" key="6">
    <source>
        <dbReference type="Proteomes" id="UP000246464"/>
    </source>
</evidence>
<comment type="subcellular location">
    <subcellularLocation>
        <location evidence="1">Nucleus</location>
    </subcellularLocation>
</comment>
<dbReference type="GO" id="GO:0003682">
    <property type="term" value="F:chromatin binding"/>
    <property type="evidence" value="ECO:0007669"/>
    <property type="project" value="TreeGrafter"/>
</dbReference>
<dbReference type="EMBL" id="CP026263">
    <property type="protein sequence ID" value="AWP20836.1"/>
    <property type="molecule type" value="Genomic_DNA"/>
</dbReference>
<dbReference type="GO" id="GO:0051177">
    <property type="term" value="P:meiotic sister chromatid cohesion"/>
    <property type="evidence" value="ECO:0007669"/>
    <property type="project" value="TreeGrafter"/>
</dbReference>
<organism evidence="5 6">
    <name type="scientific">Scophthalmus maximus</name>
    <name type="common">Turbot</name>
    <name type="synonym">Psetta maxima</name>
    <dbReference type="NCBI Taxonomy" id="52904"/>
    <lineage>
        <taxon>Eukaryota</taxon>
        <taxon>Metazoa</taxon>
        <taxon>Chordata</taxon>
        <taxon>Craniata</taxon>
        <taxon>Vertebrata</taxon>
        <taxon>Euteleostomi</taxon>
        <taxon>Actinopterygii</taxon>
        <taxon>Neopterygii</taxon>
        <taxon>Teleostei</taxon>
        <taxon>Neoteleostei</taxon>
        <taxon>Acanthomorphata</taxon>
        <taxon>Carangaria</taxon>
        <taxon>Pleuronectiformes</taxon>
        <taxon>Pleuronectoidei</taxon>
        <taxon>Scophthalmidae</taxon>
        <taxon>Scophthalmus</taxon>
    </lineage>
</organism>
<dbReference type="PANTHER" id="PTHR12585">
    <property type="entry name" value="SCC1 / RAD21 FAMILY MEMBER"/>
    <property type="match status" value="1"/>
</dbReference>
<evidence type="ECO:0000256" key="1">
    <source>
        <dbReference type="ARBA" id="ARBA00004123"/>
    </source>
</evidence>
<dbReference type="AlphaFoldDB" id="A0A2U9CYQ4"/>
<dbReference type="GO" id="GO:0030893">
    <property type="term" value="C:meiotic cohesin complex"/>
    <property type="evidence" value="ECO:0007669"/>
    <property type="project" value="TreeGrafter"/>
</dbReference>
<dbReference type="GO" id="GO:0005634">
    <property type="term" value="C:nucleus"/>
    <property type="evidence" value="ECO:0007669"/>
    <property type="project" value="UniProtKB-SubCell"/>
</dbReference>
<accession>A0A2U9CYQ4</accession>
<dbReference type="InterPro" id="IPR039781">
    <property type="entry name" value="Rad21/Rec8-like"/>
</dbReference>
<gene>
    <name evidence="5" type="ORF">SMAX5B_002099</name>
</gene>
<dbReference type="STRING" id="52904.ENSSMAP00000032440"/>
<sequence length="771" mass="86189">MFYYPNVLHRQSGCFSTIWLAATRGIRVTRRELLRVNVKRTCGDILSYVTAQVPPSQPNLPWPRFSLYLSSQLQYGVVVVYHSQCRFLLEEIQQTIDRLLRAKICTRIDMAESDRLVLNVPDSLNMMEEAEGAQDPFFGLMQSHQLLSPYKIHQHSLVPSPHNTLNKEGFRLPPVDITLTEKEQFVITAAEFFEGEDLPEVTAREIDMLIGQPDQFDQEVEEQRTRERTRELEGAMSSFDQLNKTALGAERDSVYLLDEGLGQPVVVPLVAVALEMTPQHVAMPTPPSGASGTEGDQENIAIRPLRKPAGRRRRQLVFADPQVQMSDGALKDQIENPLTETLDLSEVLLDLPSSTKRATPAQLFNAPCGCLPHADLQLLWKQCALLTVLPAQGGKRSEEMEEEAEGARGESEQEREILRTERRHSDMKQISSESGLQPAEGSSALDVILDISKEDKSGSELITPIGRWSPPEDTQPLMEPIAEENIEMPEAPTDTESRDMLSWISSNLQRFAGVTFDSLLPPEADRTTAAHTLYKLLEPLHHPSSAALTSSWCQCESVYCGCPWNVTCQVQQALVGEDPPVVNTDQKVKLAADETKSLSEEGEATRGSGGPADGKFPGPRGRMVRVELEWDVPMSVTLPIQVQPDAAHQPFPFLDTTLADLGIKESEVKERVVWVDTKKTQVKNKAGKVKEKEITILEVRVKAQKPGDKELQEVLYSTEAHTDRSFCRTGMNILPWKQRWEDGLSPVHTTMALDMEHEQPDSTEADGQREI</sequence>
<feature type="region of interest" description="Disordered" evidence="3">
    <location>
        <begin position="392"/>
        <end position="442"/>
    </location>
</feature>
<proteinExistence type="predicted"/>
<keyword evidence="2" id="KW-0539">Nucleus</keyword>